<dbReference type="Pfam" id="PF05239">
    <property type="entry name" value="PRC"/>
    <property type="match status" value="1"/>
</dbReference>
<feature type="domain" description="CBS" evidence="2">
    <location>
        <begin position="302"/>
        <end position="364"/>
    </location>
</feature>
<dbReference type="SMART" id="SM00924">
    <property type="entry name" value="MgtE_N"/>
    <property type="match status" value="1"/>
</dbReference>
<dbReference type="Gene3D" id="1.25.60.10">
    <property type="entry name" value="MgtE N-terminal domain-like"/>
    <property type="match status" value="1"/>
</dbReference>
<keyword evidence="1" id="KW-0129">CBS domain</keyword>
<dbReference type="Pfam" id="PF00571">
    <property type="entry name" value="CBS"/>
    <property type="match status" value="2"/>
</dbReference>
<organism evidence="3 4">
    <name type="scientific">Alicyclobacillus mengziensis</name>
    <dbReference type="NCBI Taxonomy" id="2931921"/>
    <lineage>
        <taxon>Bacteria</taxon>
        <taxon>Bacillati</taxon>
        <taxon>Bacillota</taxon>
        <taxon>Bacilli</taxon>
        <taxon>Bacillales</taxon>
        <taxon>Alicyclobacillaceae</taxon>
        <taxon>Alicyclobacillus</taxon>
    </lineage>
</organism>
<dbReference type="InterPro" id="IPR027275">
    <property type="entry name" value="PRC-brl_dom"/>
</dbReference>
<dbReference type="PROSITE" id="PS51371">
    <property type="entry name" value="CBS"/>
    <property type="match status" value="2"/>
</dbReference>
<dbReference type="SMART" id="SM00116">
    <property type="entry name" value="CBS"/>
    <property type="match status" value="2"/>
</dbReference>
<evidence type="ECO:0000256" key="1">
    <source>
        <dbReference type="PROSITE-ProRule" id="PRU00703"/>
    </source>
</evidence>
<dbReference type="SUPFAM" id="SSF54631">
    <property type="entry name" value="CBS-domain pair"/>
    <property type="match status" value="1"/>
</dbReference>
<feature type="domain" description="CBS" evidence="2">
    <location>
        <begin position="365"/>
        <end position="422"/>
    </location>
</feature>
<dbReference type="GO" id="GO:0016020">
    <property type="term" value="C:membrane"/>
    <property type="evidence" value="ECO:0007669"/>
    <property type="project" value="InterPro"/>
</dbReference>
<dbReference type="EMBL" id="CP071182">
    <property type="protein sequence ID" value="QSO48868.1"/>
    <property type="molecule type" value="Genomic_DNA"/>
</dbReference>
<keyword evidence="4" id="KW-1185">Reference proteome</keyword>
<gene>
    <name evidence="3" type="ORF">JZ786_07940</name>
</gene>
<name>A0A9X7W159_9BACL</name>
<dbReference type="InterPro" id="IPR006669">
    <property type="entry name" value="MgtE_transporter"/>
</dbReference>
<evidence type="ECO:0000259" key="2">
    <source>
        <dbReference type="PROSITE" id="PS51371"/>
    </source>
</evidence>
<proteinExistence type="predicted"/>
<dbReference type="InterPro" id="IPR046342">
    <property type="entry name" value="CBS_dom_sf"/>
</dbReference>
<protein>
    <submittedName>
        <fullName evidence="3">Magnesium transporter</fullName>
    </submittedName>
</protein>
<dbReference type="RefSeq" id="WP_206658180.1">
    <property type="nucleotide sequence ID" value="NZ_CP071182.1"/>
</dbReference>
<accession>A0A9X7W159</accession>
<dbReference type="SUPFAM" id="SSF50346">
    <property type="entry name" value="PRC-barrel domain"/>
    <property type="match status" value="1"/>
</dbReference>
<dbReference type="KEGG" id="afx:JZ786_07940"/>
<dbReference type="GO" id="GO:0015095">
    <property type="term" value="F:magnesium ion transmembrane transporter activity"/>
    <property type="evidence" value="ECO:0007669"/>
    <property type="project" value="InterPro"/>
</dbReference>
<dbReference type="AlphaFoldDB" id="A0A9X7W159"/>
<evidence type="ECO:0000313" key="4">
    <source>
        <dbReference type="Proteomes" id="UP000663505"/>
    </source>
</evidence>
<sequence length="424" mass="47526">MNVMKIGSTFYFSRLLGNRVYGSSGEVVGRFKDFVVDASAVRPRVIAVRIQRGKDSRFVTFESVSIEKVSEQYRIECTDLSPLEYRVDNYRTDNTFMLAKHVLDKQLIDLDGRKLVRVNDIRLATLSAGTYVVAVDVGFEGLLRRLGIAKPAKTVLKPFQMAIPSNLLLWDEIETIDFGHRGIRLSKDSSRLATMHPSDLADILEDLDIKAQLDVFSSLDEDTKLDVLEELESDAQVSVVEQLSVEAAAAILEKLPSDEAADILDEMHDDKASKILGAMQPESSGAIQALLQYGEDTVGSVMTTDHFAFNESVTAERVIETLRRVRPEADRIYYLYVVNDAHRLIGTVSLRDLIIANPSDRIRSFTNENIVFVLDTDDTDELLDVVHKYNLLAVPVVNQDQSLVGVVTVNDVIDNLKRTRRGRF</sequence>
<dbReference type="PANTHER" id="PTHR43773:SF1">
    <property type="entry name" value="MAGNESIUM TRANSPORTER MGTE"/>
    <property type="match status" value="1"/>
</dbReference>
<dbReference type="Gene3D" id="3.10.580.10">
    <property type="entry name" value="CBS-domain"/>
    <property type="match status" value="1"/>
</dbReference>
<dbReference type="Pfam" id="PF03448">
    <property type="entry name" value="MgtE_N"/>
    <property type="match status" value="1"/>
</dbReference>
<dbReference type="InterPro" id="IPR038076">
    <property type="entry name" value="MgtE_N_sf"/>
</dbReference>
<evidence type="ECO:0000313" key="3">
    <source>
        <dbReference type="EMBL" id="QSO48868.1"/>
    </source>
</evidence>
<dbReference type="SUPFAM" id="SSF158791">
    <property type="entry name" value="MgtE N-terminal domain-like"/>
    <property type="match status" value="1"/>
</dbReference>
<dbReference type="CDD" id="cd04606">
    <property type="entry name" value="CBS_pair_Mg_transporter"/>
    <property type="match status" value="1"/>
</dbReference>
<dbReference type="InterPro" id="IPR000644">
    <property type="entry name" value="CBS_dom"/>
</dbReference>
<dbReference type="PANTHER" id="PTHR43773">
    <property type="entry name" value="MAGNESIUM TRANSPORTER MGTE"/>
    <property type="match status" value="1"/>
</dbReference>
<dbReference type="InterPro" id="IPR011033">
    <property type="entry name" value="PRC_barrel-like_sf"/>
</dbReference>
<reference evidence="3 4" key="1">
    <citation type="submission" date="2021-02" db="EMBL/GenBank/DDBJ databases">
        <title>Alicyclobacillus curvatus sp. nov. and Alicyclobacillus mengziensis sp. nov., two acidophilic bacteria isolated from acid mine drainage.</title>
        <authorList>
            <person name="Huang Y."/>
        </authorList>
    </citation>
    <scope>NUCLEOTIDE SEQUENCE [LARGE SCALE GENOMIC DNA]</scope>
    <source>
        <strain evidence="3 4">S30H14</strain>
    </source>
</reference>
<dbReference type="InterPro" id="IPR006668">
    <property type="entry name" value="Mg_transptr_MgtE_intracell_dom"/>
</dbReference>
<dbReference type="Proteomes" id="UP000663505">
    <property type="component" value="Chromosome"/>
</dbReference>